<dbReference type="OrthoDB" id="3732049at2"/>
<organism evidence="1 2">
    <name type="scientific">Acidipropionibacterium virtanenii</name>
    <dbReference type="NCBI Taxonomy" id="2057246"/>
    <lineage>
        <taxon>Bacteria</taxon>
        <taxon>Bacillati</taxon>
        <taxon>Actinomycetota</taxon>
        <taxon>Actinomycetes</taxon>
        <taxon>Propionibacteriales</taxon>
        <taxon>Propionibacteriaceae</taxon>
        <taxon>Acidipropionibacterium</taxon>
    </lineage>
</organism>
<gene>
    <name evidence="1" type="ORF">JS278_00526</name>
</gene>
<keyword evidence="2" id="KW-1185">Reference proteome</keyword>
<evidence type="ECO:0000313" key="2">
    <source>
        <dbReference type="Proteomes" id="UP000251995"/>
    </source>
</evidence>
<evidence type="ECO:0000313" key="1">
    <source>
        <dbReference type="EMBL" id="AXE37719.1"/>
    </source>
</evidence>
<dbReference type="AlphaFoldDB" id="A0A344UR21"/>
<reference evidence="1 2" key="1">
    <citation type="submission" date="2017-12" db="EMBL/GenBank/DDBJ databases">
        <title>The whole genome sequence of the Acidipropionibacterium virtanenii sp. nov. type strain JS278.</title>
        <authorList>
            <person name="Laine P."/>
            <person name="Deptula P."/>
            <person name="Varmanen P."/>
            <person name="Auvinen P."/>
        </authorList>
    </citation>
    <scope>NUCLEOTIDE SEQUENCE [LARGE SCALE GENOMIC DNA]</scope>
    <source>
        <strain evidence="1 2">JS278</strain>
    </source>
</reference>
<dbReference type="EMBL" id="CP025198">
    <property type="protein sequence ID" value="AXE37719.1"/>
    <property type="molecule type" value="Genomic_DNA"/>
</dbReference>
<protein>
    <submittedName>
        <fullName evidence="1">Uncharacterized protein</fullName>
    </submittedName>
</protein>
<accession>A0A344UR21</accession>
<dbReference type="RefSeq" id="WP_114043845.1">
    <property type="nucleotide sequence ID" value="NZ_CP025198.1"/>
</dbReference>
<sequence>MHRITITTGSGRFMIEGSKREIQEIAEGIARSFSRDSGAWLAHGDRTVWIPAISQVKIDLAGSELPGLESTRVGTIKSCIAPMH</sequence>
<dbReference type="Proteomes" id="UP000251995">
    <property type="component" value="Chromosome"/>
</dbReference>
<proteinExistence type="predicted"/>
<name>A0A344UR21_9ACTN</name>
<dbReference type="KEGG" id="acij:JS278_00526"/>